<feature type="region of interest" description="Disordered" evidence="10">
    <location>
        <begin position="381"/>
        <end position="404"/>
    </location>
</feature>
<feature type="transmembrane region" description="Helical" evidence="11">
    <location>
        <begin position="37"/>
        <end position="58"/>
    </location>
</feature>
<evidence type="ECO:0000256" key="8">
    <source>
        <dbReference type="ARBA" id="ARBA00023136"/>
    </source>
</evidence>
<dbReference type="NCBIfam" id="TIGR03924">
    <property type="entry name" value="T7SS_EccC_a"/>
    <property type="match status" value="1"/>
</dbReference>
<evidence type="ECO:0000256" key="9">
    <source>
        <dbReference type="PROSITE-ProRule" id="PRU00289"/>
    </source>
</evidence>
<sequence length="1346" mass="142578">MTLRVVHRPARVVRPLRAPDPVDLAPPPQLSEGGGGAPLQALFPVVGALGSMTMMLVLRNNPLFVMVAVLILVIALVGGVGMALSQRGAATRQRRTQRERYLDHLETVRAELRKQEQGARDVARAVHPDPGALLDVVRDPARRWERRRTDPDFLEARVGVGRRPWFDLRLPADPNPTQPFDPAMAAEARAVRRRFATVQQLPITVPLDRAGEVAVIGPREQALAVVRALTTQVVALHAPDDVRLAAAFPTETAADWAWLGALPHLVDDALFDGPAAARRVAPDLAHLVRLVGPDLVDRAQAAARSQRGGAGTAVLGPRLLVLADEHGGVAGALPLPDVAVGAAELGVTVVHVLADRLDEPSDVAVRVTVDAAGAVVVEDLRGDGPGARGRDRASDRAGDGEDAVTGTLDDVPATLAVGLARALAPLRLSTTEVGEDATGSAVGITDLLGVADVRAIDLARTWQPRSSRDFLRVPIGVDDTGAPVLLDLKESAQLGMGPHGLCVGATGSGKSEMLRTLVAALAIAHPPEDLSMILVDYKGGAAFAPFATLPHVAGIIDNLADDAGLTERARASIAGEVVRRQQVLRDAGSSPSITHYRELRATRPELEPLPHLLLVIDEFGELLTADPDFVDLLLTIGRIGRSIGMHLLLSSQRIEAGRLRGLDTYLSYRLGLRTFSEAESSVVLDTPDAFHLPAVPGYGYLKVDTTVYQRFRAGYVSGPLRTDEAPEPDAPADLRRPLLLPVHHGVLAMNGLERPGASGEPELVRPSTGPSTVDAVVAQLAPAAPPTRPVWLEPLPLRLALGDVLARHERAAGRVRHLAPPLGLLDDPARQRQEPWVLDLTRAGGHVAIIGAPQAGRTTLLWTLTTSLALTHTPQQVAVYGMDLAGGALARIEGFPHVGGVATRSSRDRLRRLLEELHGMLAHRERVFAEHGIDSLALLRSRHAAGQVPELAAADVVLVVDGVGSIRTDHEELDEPFTDLLQRGGGFGIHVVAAMTRWNELRMTVQPLVGTRVELRLNDPTDSTIARKLAATLRTDQPGRVLTDDGLFAQVALPLVGTGADDAAATAEESVGAALEDLARRSAGSWGGPAAPPIRLLPEDLDPAELPDPLDEPALVPIGLRQDTMGPALLDLAGRDQHLLVLGDARCGKTTLLRGVVEGLVDRATPEELVIALFDARGGLADVCPEDYLGGRATSGRPALALATAIAAELERRTTSDGAPSAVGPRVVVVVDDYDILASGGTDPLRPLLPYLAAARDLRLNVVLSRPVAGATRALYDPVLQALRDTGGSGLLMAGERSEGQVFPGLYAEHLPPGRGTLVRRGDRPRLVQVAHFADVPATEGAARAT</sequence>
<gene>
    <name evidence="13" type="ORF">N866_09830</name>
</gene>
<dbReference type="EMBL" id="AXCW01000273">
    <property type="protein sequence ID" value="EYR62295.1"/>
    <property type="molecule type" value="Genomic_DNA"/>
</dbReference>
<dbReference type="InterPro" id="IPR002543">
    <property type="entry name" value="FtsK_dom"/>
</dbReference>
<feature type="domain" description="FtsK" evidence="12">
    <location>
        <begin position="481"/>
        <end position="681"/>
    </location>
</feature>
<dbReference type="Pfam" id="PF01580">
    <property type="entry name" value="FtsK_SpoIIIE"/>
    <property type="match status" value="2"/>
</dbReference>
<comment type="caution">
    <text evidence="13">The sequence shown here is derived from an EMBL/GenBank/DDBJ whole genome shotgun (WGS) entry which is preliminary data.</text>
</comment>
<dbReference type="OrthoDB" id="9807790at2"/>
<evidence type="ECO:0000256" key="7">
    <source>
        <dbReference type="ARBA" id="ARBA00022989"/>
    </source>
</evidence>
<organism evidence="13 14">
    <name type="scientific">Actinotalea ferrariae CF5-4</name>
    <dbReference type="NCBI Taxonomy" id="948458"/>
    <lineage>
        <taxon>Bacteria</taxon>
        <taxon>Bacillati</taxon>
        <taxon>Actinomycetota</taxon>
        <taxon>Actinomycetes</taxon>
        <taxon>Micrococcales</taxon>
        <taxon>Cellulomonadaceae</taxon>
        <taxon>Actinotalea</taxon>
    </lineage>
</organism>
<evidence type="ECO:0000256" key="2">
    <source>
        <dbReference type="ARBA" id="ARBA00022475"/>
    </source>
</evidence>
<keyword evidence="8 11" id="KW-0472">Membrane</keyword>
<dbReference type="PANTHER" id="PTHR22683">
    <property type="entry name" value="SPORULATION PROTEIN RELATED"/>
    <property type="match status" value="1"/>
</dbReference>
<evidence type="ECO:0000259" key="12">
    <source>
        <dbReference type="PROSITE" id="PS50901"/>
    </source>
</evidence>
<feature type="binding site" evidence="9">
    <location>
        <begin position="504"/>
        <end position="511"/>
    </location>
    <ligand>
        <name>ATP</name>
        <dbReference type="ChEBI" id="CHEBI:30616"/>
    </ligand>
</feature>
<evidence type="ECO:0000256" key="6">
    <source>
        <dbReference type="ARBA" id="ARBA00022840"/>
    </source>
</evidence>
<dbReference type="GO" id="GO:0005524">
    <property type="term" value="F:ATP binding"/>
    <property type="evidence" value="ECO:0007669"/>
    <property type="project" value="UniProtKB-UniRule"/>
</dbReference>
<feature type="binding site" evidence="9">
    <location>
        <begin position="1143"/>
        <end position="1150"/>
    </location>
    <ligand>
        <name>ATP</name>
        <dbReference type="ChEBI" id="CHEBI:30616"/>
    </ligand>
</feature>
<dbReference type="Gene3D" id="3.40.50.300">
    <property type="entry name" value="P-loop containing nucleotide triphosphate hydrolases"/>
    <property type="match status" value="3"/>
</dbReference>
<dbReference type="GO" id="GO:0005886">
    <property type="term" value="C:plasma membrane"/>
    <property type="evidence" value="ECO:0007669"/>
    <property type="project" value="UniProtKB-SubCell"/>
</dbReference>
<comment type="subcellular location">
    <subcellularLocation>
        <location evidence="1">Cell membrane</location>
        <topology evidence="1">Multi-pass membrane protein</topology>
    </subcellularLocation>
</comment>
<dbReference type="PROSITE" id="PS50901">
    <property type="entry name" value="FTSK"/>
    <property type="match status" value="3"/>
</dbReference>
<feature type="compositionally biased region" description="Basic and acidic residues" evidence="10">
    <location>
        <begin position="381"/>
        <end position="399"/>
    </location>
</feature>
<evidence type="ECO:0000313" key="13">
    <source>
        <dbReference type="EMBL" id="EYR62295.1"/>
    </source>
</evidence>
<keyword evidence="2" id="KW-1003">Cell membrane</keyword>
<dbReference type="PANTHER" id="PTHR22683:SF1">
    <property type="entry name" value="TYPE VII SECRETION SYSTEM PROTEIN ESSC"/>
    <property type="match status" value="1"/>
</dbReference>
<feature type="domain" description="FtsK" evidence="12">
    <location>
        <begin position="833"/>
        <end position="1024"/>
    </location>
</feature>
<evidence type="ECO:0000256" key="11">
    <source>
        <dbReference type="SAM" id="Phobius"/>
    </source>
</evidence>
<reference evidence="13 14" key="1">
    <citation type="submission" date="2014-01" db="EMBL/GenBank/DDBJ databases">
        <title>Actinotalea ferrariae CF5-4.</title>
        <authorList>
            <person name="Chen F."/>
            <person name="Li Y."/>
            <person name="Wang G."/>
        </authorList>
    </citation>
    <scope>NUCLEOTIDE SEQUENCE [LARGE SCALE GENOMIC DNA]</scope>
    <source>
        <strain evidence="13 14">CF5-4</strain>
    </source>
</reference>
<dbReference type="SUPFAM" id="SSF52540">
    <property type="entry name" value="P-loop containing nucleoside triphosphate hydrolases"/>
    <property type="match status" value="3"/>
</dbReference>
<keyword evidence="7 11" id="KW-1133">Transmembrane helix</keyword>
<keyword evidence="4" id="KW-0677">Repeat</keyword>
<dbReference type="Proteomes" id="UP000019753">
    <property type="component" value="Unassembled WGS sequence"/>
</dbReference>
<proteinExistence type="predicted"/>
<evidence type="ECO:0000256" key="3">
    <source>
        <dbReference type="ARBA" id="ARBA00022692"/>
    </source>
</evidence>
<dbReference type="InterPro" id="IPR023836">
    <property type="entry name" value="EccCa-like_Actinobacteria"/>
</dbReference>
<dbReference type="InterPro" id="IPR050206">
    <property type="entry name" value="FtsK/SpoIIIE/SftA"/>
</dbReference>
<dbReference type="InterPro" id="IPR003593">
    <property type="entry name" value="AAA+_ATPase"/>
</dbReference>
<evidence type="ECO:0000313" key="14">
    <source>
        <dbReference type="Proteomes" id="UP000019753"/>
    </source>
</evidence>
<keyword evidence="13" id="KW-0132">Cell division</keyword>
<dbReference type="GO" id="GO:0003677">
    <property type="term" value="F:DNA binding"/>
    <property type="evidence" value="ECO:0007669"/>
    <property type="project" value="InterPro"/>
</dbReference>
<dbReference type="SMART" id="SM00382">
    <property type="entry name" value="AAA"/>
    <property type="match status" value="3"/>
</dbReference>
<keyword evidence="3 11" id="KW-0812">Transmembrane</keyword>
<feature type="binding site" evidence="9">
    <location>
        <begin position="851"/>
        <end position="858"/>
    </location>
    <ligand>
        <name>ATP</name>
        <dbReference type="ChEBI" id="CHEBI:30616"/>
    </ligand>
</feature>
<keyword evidence="5 9" id="KW-0547">Nucleotide-binding</keyword>
<dbReference type="InterPro" id="IPR023837">
    <property type="entry name" value="EccCb-like_Actinobacteria"/>
</dbReference>
<dbReference type="NCBIfam" id="TIGR03925">
    <property type="entry name" value="T7SS_EccC_b"/>
    <property type="match status" value="1"/>
</dbReference>
<evidence type="ECO:0000256" key="10">
    <source>
        <dbReference type="SAM" id="MobiDB-lite"/>
    </source>
</evidence>
<name>A0A021VQF4_9CELL</name>
<keyword evidence="13" id="KW-0131">Cell cycle</keyword>
<protein>
    <submittedName>
        <fullName evidence="13">Cell division protein FtsK</fullName>
    </submittedName>
</protein>
<dbReference type="RefSeq" id="WP_034228256.1">
    <property type="nucleotide sequence ID" value="NZ_AXCW01000273.1"/>
</dbReference>
<accession>A0A021VQF4</accession>
<evidence type="ECO:0000256" key="4">
    <source>
        <dbReference type="ARBA" id="ARBA00022737"/>
    </source>
</evidence>
<feature type="transmembrane region" description="Helical" evidence="11">
    <location>
        <begin position="63"/>
        <end position="84"/>
    </location>
</feature>
<evidence type="ECO:0000256" key="1">
    <source>
        <dbReference type="ARBA" id="ARBA00004651"/>
    </source>
</evidence>
<feature type="domain" description="FtsK" evidence="12">
    <location>
        <begin position="1125"/>
        <end position="1302"/>
    </location>
</feature>
<keyword evidence="6 9" id="KW-0067">ATP-binding</keyword>
<dbReference type="GO" id="GO:0051301">
    <property type="term" value="P:cell division"/>
    <property type="evidence" value="ECO:0007669"/>
    <property type="project" value="UniProtKB-KW"/>
</dbReference>
<dbReference type="InterPro" id="IPR027417">
    <property type="entry name" value="P-loop_NTPase"/>
</dbReference>
<evidence type="ECO:0000256" key="5">
    <source>
        <dbReference type="ARBA" id="ARBA00022741"/>
    </source>
</evidence>
<keyword evidence="14" id="KW-1185">Reference proteome</keyword>